<dbReference type="PROSITE" id="PS00137">
    <property type="entry name" value="SUBTILASE_HIS"/>
    <property type="match status" value="1"/>
</dbReference>
<name>A0AAW5VUJ5_9BURK</name>
<evidence type="ECO:0000256" key="6">
    <source>
        <dbReference type="SAM" id="SignalP"/>
    </source>
</evidence>
<dbReference type="AlphaFoldDB" id="A0AAW5VUJ5"/>
<evidence type="ECO:0000259" key="7">
    <source>
        <dbReference type="Pfam" id="PF00082"/>
    </source>
</evidence>
<evidence type="ECO:0000256" key="5">
    <source>
        <dbReference type="PROSITE-ProRule" id="PRU01240"/>
    </source>
</evidence>
<gene>
    <name evidence="8" type="ORF">OSH02_19525</name>
</gene>
<dbReference type="InterPro" id="IPR000209">
    <property type="entry name" value="Peptidase_S8/S53_dom"/>
</dbReference>
<dbReference type="GO" id="GO:0016020">
    <property type="term" value="C:membrane"/>
    <property type="evidence" value="ECO:0007669"/>
    <property type="project" value="TreeGrafter"/>
</dbReference>
<dbReference type="GO" id="GO:0016485">
    <property type="term" value="P:protein processing"/>
    <property type="evidence" value="ECO:0007669"/>
    <property type="project" value="TreeGrafter"/>
</dbReference>
<reference evidence="8" key="1">
    <citation type="submission" date="2022-11" db="EMBL/GenBank/DDBJ databases">
        <title>Biodiversity and phylogenetic relationships of bacteria.</title>
        <authorList>
            <person name="Machado R.A.R."/>
            <person name="Bhat A."/>
            <person name="Loulou A."/>
            <person name="Kallel S."/>
        </authorList>
    </citation>
    <scope>NUCLEOTIDE SEQUENCE</scope>
    <source>
        <strain evidence="8">DSM 16503</strain>
    </source>
</reference>
<keyword evidence="1" id="KW-0645">Protease</keyword>
<evidence type="ECO:0000256" key="3">
    <source>
        <dbReference type="ARBA" id="ARBA00022801"/>
    </source>
</evidence>
<dbReference type="InterPro" id="IPR023827">
    <property type="entry name" value="Peptidase_S8_Asp-AS"/>
</dbReference>
<comment type="caution">
    <text evidence="5">Lacks conserved residue(s) required for the propagation of feature annotation.</text>
</comment>
<dbReference type="EMBL" id="JAPKNB010000034">
    <property type="protein sequence ID" value="MCX5567563.1"/>
    <property type="molecule type" value="Genomic_DNA"/>
</dbReference>
<dbReference type="Gene3D" id="3.40.50.200">
    <property type="entry name" value="Peptidase S8/S53 domain"/>
    <property type="match status" value="1"/>
</dbReference>
<keyword evidence="3" id="KW-0378">Hydrolase</keyword>
<dbReference type="CDD" id="cd04848">
    <property type="entry name" value="Peptidases_S8_Autotransporter_serine_protease_like"/>
    <property type="match status" value="1"/>
</dbReference>
<keyword evidence="2 6" id="KW-0732">Signal</keyword>
<dbReference type="PROSITE" id="PS00136">
    <property type="entry name" value="SUBTILASE_ASP"/>
    <property type="match status" value="1"/>
</dbReference>
<dbReference type="InterPro" id="IPR015500">
    <property type="entry name" value="Peptidase_S8_subtilisin-rel"/>
</dbReference>
<dbReference type="Proteomes" id="UP001208074">
    <property type="component" value="Unassembled WGS sequence"/>
</dbReference>
<dbReference type="RefSeq" id="WP_266140799.1">
    <property type="nucleotide sequence ID" value="NZ_JAPKNB010000034.1"/>
</dbReference>
<evidence type="ECO:0000313" key="8">
    <source>
        <dbReference type="EMBL" id="MCX5567563.1"/>
    </source>
</evidence>
<evidence type="ECO:0000256" key="1">
    <source>
        <dbReference type="ARBA" id="ARBA00022670"/>
    </source>
</evidence>
<feature type="signal peptide" evidence="6">
    <location>
        <begin position="1"/>
        <end position="27"/>
    </location>
</feature>
<dbReference type="SUPFAM" id="SSF52743">
    <property type="entry name" value="Subtilisin-like"/>
    <property type="match status" value="1"/>
</dbReference>
<dbReference type="InterPro" id="IPR022398">
    <property type="entry name" value="Peptidase_S8_His-AS"/>
</dbReference>
<feature type="non-terminal residue" evidence="8">
    <location>
        <position position="287"/>
    </location>
</feature>
<dbReference type="GO" id="GO:0004252">
    <property type="term" value="F:serine-type endopeptidase activity"/>
    <property type="evidence" value="ECO:0007669"/>
    <property type="project" value="InterPro"/>
</dbReference>
<accession>A0AAW5VUJ5</accession>
<comment type="caution">
    <text evidence="8">The sequence shown here is derived from an EMBL/GenBank/DDBJ whole genome shotgun (WGS) entry which is preliminary data.</text>
</comment>
<keyword evidence="4" id="KW-0720">Serine protease</keyword>
<feature type="chain" id="PRO_5043980882" evidence="6">
    <location>
        <begin position="28"/>
        <end position="287"/>
    </location>
</feature>
<dbReference type="PRINTS" id="PR00723">
    <property type="entry name" value="SUBTILISIN"/>
</dbReference>
<evidence type="ECO:0000313" key="9">
    <source>
        <dbReference type="Proteomes" id="UP001208074"/>
    </source>
</evidence>
<dbReference type="PANTHER" id="PTHR42884:SF14">
    <property type="entry name" value="NEUROENDOCRINE CONVERTASE 1"/>
    <property type="match status" value="1"/>
</dbReference>
<evidence type="ECO:0000256" key="2">
    <source>
        <dbReference type="ARBA" id="ARBA00022729"/>
    </source>
</evidence>
<organism evidence="8 9">
    <name type="scientific">Alcaligenes phenolicus</name>
    <dbReference type="NCBI Taxonomy" id="232846"/>
    <lineage>
        <taxon>Bacteria</taxon>
        <taxon>Pseudomonadati</taxon>
        <taxon>Pseudomonadota</taxon>
        <taxon>Betaproteobacteria</taxon>
        <taxon>Burkholderiales</taxon>
        <taxon>Alcaligenaceae</taxon>
        <taxon>Alcaligenes</taxon>
    </lineage>
</organism>
<proteinExistence type="inferred from homology"/>
<protein>
    <submittedName>
        <fullName evidence="8">S8 family serine peptidase</fullName>
    </submittedName>
</protein>
<evidence type="ECO:0000256" key="4">
    <source>
        <dbReference type="ARBA" id="ARBA00022825"/>
    </source>
</evidence>
<dbReference type="PANTHER" id="PTHR42884">
    <property type="entry name" value="PROPROTEIN CONVERTASE SUBTILISIN/KEXIN-RELATED"/>
    <property type="match status" value="1"/>
</dbReference>
<dbReference type="InterPro" id="IPR034061">
    <property type="entry name" value="Peptidases_S8_Autotransporter"/>
</dbReference>
<feature type="domain" description="Peptidase S8/S53" evidence="7">
    <location>
        <begin position="62"/>
        <end position="286"/>
    </location>
</feature>
<dbReference type="Pfam" id="PF00082">
    <property type="entry name" value="Peptidase_S8"/>
    <property type="match status" value="1"/>
</dbReference>
<sequence length="287" mass="30407">MSNKKRNTYLLVQMALLGLALPGLAYAEPDGTLEQWRTKEYKNQPGLDMINAAKAYALGFTGKGVTVGILDSGIAGDHPEFAGAIAGGFDFNTNTPYANGQGVDSDEVDGHGSHVAGIIGARRDEVGMHGVAFNSLLLPVAYGGADEDDDDDDDESAPPTRRQIAAAFDQALSKGWNHLAPLKLPIINNSTGVNTCNDSPSALAPPCHVLDYGSAQDVLEWQPLIIDAFKNSVDAGSLMVFATGNEEQDHPDLLAGSPYWFPELKDNWLAVTAVGEDGSLASYANKC</sequence>
<comment type="similarity">
    <text evidence="5">Belongs to the peptidase S8 family.</text>
</comment>
<dbReference type="InterPro" id="IPR036852">
    <property type="entry name" value="Peptidase_S8/S53_dom_sf"/>
</dbReference>
<dbReference type="PROSITE" id="PS51892">
    <property type="entry name" value="SUBTILASE"/>
    <property type="match status" value="1"/>
</dbReference>